<dbReference type="Pfam" id="PF14428">
    <property type="entry name" value="DddA-like"/>
    <property type="match status" value="1"/>
</dbReference>
<dbReference type="AlphaFoldDB" id="A0A8J7KDV7"/>
<evidence type="ECO:0000256" key="1">
    <source>
        <dbReference type="SAM" id="MobiDB-lite"/>
    </source>
</evidence>
<comment type="caution">
    <text evidence="2">The sequence shown here is derived from an EMBL/GenBank/DDBJ whole genome shotgun (WGS) entry which is preliminary data.</text>
</comment>
<evidence type="ECO:0000313" key="2">
    <source>
        <dbReference type="EMBL" id="MBG6134475.1"/>
    </source>
</evidence>
<feature type="compositionally biased region" description="Basic residues" evidence="1">
    <location>
        <begin position="9"/>
        <end position="19"/>
    </location>
</feature>
<protein>
    <submittedName>
        <fullName evidence="2">Uncharacterized protein</fullName>
    </submittedName>
</protein>
<name>A0A8J7KDV7_9ACTN</name>
<dbReference type="RefSeq" id="WP_231398636.1">
    <property type="nucleotide sequence ID" value="NZ_JBHTLE010000014.1"/>
</dbReference>
<dbReference type="EMBL" id="JADOUF010000001">
    <property type="protein sequence ID" value="MBG6134475.1"/>
    <property type="molecule type" value="Genomic_DNA"/>
</dbReference>
<accession>A0A8J7KDV7</accession>
<dbReference type="InterPro" id="IPR032724">
    <property type="entry name" value="SCP1.201-like"/>
</dbReference>
<evidence type="ECO:0000313" key="3">
    <source>
        <dbReference type="Proteomes" id="UP000622552"/>
    </source>
</evidence>
<proteinExistence type="predicted"/>
<keyword evidence="3" id="KW-1185">Reference proteome</keyword>
<reference evidence="2" key="1">
    <citation type="submission" date="2020-11" db="EMBL/GenBank/DDBJ databases">
        <title>Sequencing the genomes of 1000 actinobacteria strains.</title>
        <authorList>
            <person name="Klenk H.-P."/>
        </authorList>
    </citation>
    <scope>NUCLEOTIDE SEQUENCE</scope>
    <source>
        <strain evidence="2">DSM 45356</strain>
    </source>
</reference>
<gene>
    <name evidence="2" type="ORF">IW245_000669</name>
</gene>
<dbReference type="Proteomes" id="UP000622552">
    <property type="component" value="Unassembled WGS sequence"/>
</dbReference>
<feature type="region of interest" description="Disordered" evidence="1">
    <location>
        <begin position="1"/>
        <end position="44"/>
    </location>
</feature>
<sequence length="147" mass="16271">MGPDVPAHVRVRGARFRPRPPKDGRATIGHFNGQELRSGGTDTSIADDLDVPRLRSGVPPDVAYLHVEAKVAAHMRRHNMPAAEVIIDNTVCGSNEWDRDWKLTCEKVLPSILPNGSTLTVWVTRDGGQSWWRGQFEGTGERIKAKP</sequence>
<organism evidence="2 3">
    <name type="scientific">Longispora fulva</name>
    <dbReference type="NCBI Taxonomy" id="619741"/>
    <lineage>
        <taxon>Bacteria</taxon>
        <taxon>Bacillati</taxon>
        <taxon>Actinomycetota</taxon>
        <taxon>Actinomycetes</taxon>
        <taxon>Micromonosporales</taxon>
        <taxon>Micromonosporaceae</taxon>
        <taxon>Longispora</taxon>
    </lineage>
</organism>